<dbReference type="EMBL" id="JAVRAA010000001">
    <property type="protein sequence ID" value="MDT0335942.1"/>
    <property type="molecule type" value="Genomic_DNA"/>
</dbReference>
<evidence type="ECO:0000313" key="1">
    <source>
        <dbReference type="EMBL" id="MDT0335942.1"/>
    </source>
</evidence>
<reference evidence="1" key="1">
    <citation type="submission" date="2023-02" db="EMBL/GenBank/DDBJ databases">
        <title>Description of Herbaspirillum huttiense subsp. nephrolepsisexaltata and Herbaspirillum huttiense subsp. lycopersicon.</title>
        <authorList>
            <person name="Poudel M."/>
            <person name="Sharma A."/>
            <person name="Goss E."/>
            <person name="Tapia J.H."/>
            <person name="Harmon C.M."/>
            <person name="Jones J.B."/>
        </authorList>
    </citation>
    <scope>NUCLEOTIDE SEQUENCE</scope>
    <source>
        <strain evidence="1">NC40101</strain>
    </source>
</reference>
<dbReference type="AlphaFoldDB" id="A0AAE4G769"/>
<proteinExistence type="predicted"/>
<dbReference type="RefSeq" id="WP_259433898.1">
    <property type="nucleotide sequence ID" value="NZ_JAVLSM010000005.1"/>
</dbReference>
<gene>
    <name evidence="1" type="ORF">RJN63_03800</name>
</gene>
<sequence>MHTSILNMKSPMILARPRALSFSLSHPSMAGLRPAIQREYSRAARRVTDESLTGKRKYFS</sequence>
<comment type="caution">
    <text evidence="1">The sequence shown here is derived from an EMBL/GenBank/DDBJ whole genome shotgun (WGS) entry which is preliminary data.</text>
</comment>
<organism evidence="1">
    <name type="scientific">Herbaspirillum huttiense subsp. nephrolepidis</name>
    <dbReference type="NCBI Taxonomy" id="3075126"/>
    <lineage>
        <taxon>Bacteria</taxon>
        <taxon>Pseudomonadati</taxon>
        <taxon>Pseudomonadota</taxon>
        <taxon>Betaproteobacteria</taxon>
        <taxon>Burkholderiales</taxon>
        <taxon>Oxalobacteraceae</taxon>
        <taxon>Herbaspirillum</taxon>
    </lineage>
</organism>
<protein>
    <submittedName>
        <fullName evidence="1">Uncharacterized protein</fullName>
    </submittedName>
</protein>
<accession>A0AAE4G769</accession>
<name>A0AAE4G769_9BURK</name>